<dbReference type="InterPro" id="IPR012338">
    <property type="entry name" value="Beta-lactam/transpept-like"/>
</dbReference>
<dbReference type="SUPFAM" id="SSF56601">
    <property type="entry name" value="beta-lactamase/transpeptidase-like"/>
    <property type="match status" value="1"/>
</dbReference>
<comment type="caution">
    <text evidence="16">The sequence shown here is derived from an EMBL/GenBank/DDBJ whole genome shotgun (WGS) entry which is preliminary data.</text>
</comment>
<comment type="pathway">
    <text evidence="2">Cell wall biogenesis; peptidoglycan biosynthesis.</text>
</comment>
<dbReference type="Gene3D" id="3.40.710.10">
    <property type="entry name" value="DD-peptidase/beta-lactamase superfamily"/>
    <property type="match status" value="1"/>
</dbReference>
<evidence type="ECO:0000256" key="2">
    <source>
        <dbReference type="ARBA" id="ARBA00004752"/>
    </source>
</evidence>
<comment type="catalytic activity">
    <reaction evidence="12">
        <text>Preferential cleavage: (Ac)2-L-Lys-D-Ala-|-D-Ala. Also transpeptidation of peptidyl-alanyl moieties that are N-acyl substituents of D-alanine.</text>
        <dbReference type="EC" id="3.4.16.4"/>
    </reaction>
</comment>
<reference evidence="16 17" key="1">
    <citation type="submission" date="2023-08" db="EMBL/GenBank/DDBJ databases">
        <authorList>
            <person name="Roldan D.M."/>
            <person name="Menes R.J."/>
        </authorList>
    </citation>
    <scope>NUCLEOTIDE SEQUENCE [LARGE SCALE GENOMIC DNA]</scope>
    <source>
        <strain evidence="16 17">CCM 2812</strain>
    </source>
</reference>
<keyword evidence="11" id="KW-0961">Cell wall biogenesis/degradation</keyword>
<evidence type="ECO:0000259" key="15">
    <source>
        <dbReference type="SMART" id="SM00936"/>
    </source>
</evidence>
<name>A0ABT9G5R3_LEPDI</name>
<dbReference type="Gene3D" id="2.60.410.10">
    <property type="entry name" value="D-Ala-D-Ala carboxypeptidase, C-terminal domain"/>
    <property type="match status" value="1"/>
</dbReference>
<dbReference type="InterPro" id="IPR001967">
    <property type="entry name" value="Peptidase_S11_N"/>
</dbReference>
<protein>
    <recommendedName>
        <fullName evidence="4">serine-type D-Ala-D-Ala carboxypeptidase</fullName>
        <ecNumber evidence="4">3.4.16.4</ecNumber>
    </recommendedName>
</protein>
<evidence type="ECO:0000256" key="9">
    <source>
        <dbReference type="ARBA" id="ARBA00022960"/>
    </source>
</evidence>
<sequence length="397" mass="42793">MQSNLSALFTGLRRRLGVAALSLGLAASLATVPAAAQVPAPEVAARAYILYDASASQVLAERDADAAVEPASLTKLMTAYLVFQALRDGKLSLDQQLTVSERAWRTGMTDASRMYIQVGTQVRVEDLILGMIVQSGNDATVQLAEAVGGSLENFVAMMNRQAQAFGLKVTQFRNPEGLPAPGHVSTARELSVIATRLLLDFPNEAKFYTTKEFTYNKIKQTNRNLLLWRDPTVDGLKTGYTDAAGYCLIATAKRDLPAGPRRLVAVVLGSASKETRATEAQKLLNWGYSAWDAVKIYDAKATITTAPVWKGAAKEAKLGLMQPLVVTVPRGELGKLQTEVTRTDPLLAPLTVGQNVGTLKITSNGKVLAQTPITVTQDVPLAGLLGRSWDSLRLWVR</sequence>
<keyword evidence="9" id="KW-0133">Cell shape</keyword>
<dbReference type="PANTHER" id="PTHR21581:SF6">
    <property type="entry name" value="TRAFFICKING PROTEIN PARTICLE COMPLEX SUBUNIT 12"/>
    <property type="match status" value="1"/>
</dbReference>
<evidence type="ECO:0000256" key="5">
    <source>
        <dbReference type="ARBA" id="ARBA00022645"/>
    </source>
</evidence>
<evidence type="ECO:0000256" key="3">
    <source>
        <dbReference type="ARBA" id="ARBA00007164"/>
    </source>
</evidence>
<dbReference type="InterPro" id="IPR015956">
    <property type="entry name" value="Peniciliin-bd_prot_C_sf"/>
</dbReference>
<dbReference type="Proteomes" id="UP001235760">
    <property type="component" value="Unassembled WGS sequence"/>
</dbReference>
<accession>A0ABT9G5R3</accession>
<dbReference type="SMART" id="SM00936">
    <property type="entry name" value="PBP5_C"/>
    <property type="match status" value="1"/>
</dbReference>
<keyword evidence="5 16" id="KW-0121">Carboxypeptidase</keyword>
<dbReference type="InterPro" id="IPR018044">
    <property type="entry name" value="Peptidase_S11"/>
</dbReference>
<comment type="function">
    <text evidence="1">Removes C-terminal D-alanyl residues from sugar-peptide cell wall precursors.</text>
</comment>
<keyword evidence="17" id="KW-1185">Reference proteome</keyword>
<dbReference type="RefSeq" id="WP_305750356.1">
    <property type="nucleotide sequence ID" value="NZ_JAUZEE010000007.1"/>
</dbReference>
<dbReference type="PANTHER" id="PTHR21581">
    <property type="entry name" value="D-ALANYL-D-ALANINE CARBOXYPEPTIDASE"/>
    <property type="match status" value="1"/>
</dbReference>
<evidence type="ECO:0000256" key="13">
    <source>
        <dbReference type="RuleBase" id="RU004016"/>
    </source>
</evidence>
<dbReference type="EC" id="3.4.16.4" evidence="4"/>
<dbReference type="SUPFAM" id="SSF69189">
    <property type="entry name" value="Penicillin-binding protein associated domain"/>
    <property type="match status" value="1"/>
</dbReference>
<dbReference type="EMBL" id="JAUZEE010000007">
    <property type="protein sequence ID" value="MDP4301812.1"/>
    <property type="molecule type" value="Genomic_DNA"/>
</dbReference>
<dbReference type="Pfam" id="PF00768">
    <property type="entry name" value="Peptidase_S11"/>
    <property type="match status" value="1"/>
</dbReference>
<keyword evidence="7 14" id="KW-0732">Signal</keyword>
<evidence type="ECO:0000256" key="8">
    <source>
        <dbReference type="ARBA" id="ARBA00022801"/>
    </source>
</evidence>
<evidence type="ECO:0000256" key="14">
    <source>
        <dbReference type="SAM" id="SignalP"/>
    </source>
</evidence>
<dbReference type="InterPro" id="IPR037167">
    <property type="entry name" value="Peptidase_S11_C_sf"/>
</dbReference>
<comment type="similarity">
    <text evidence="3 13">Belongs to the peptidase S11 family.</text>
</comment>
<evidence type="ECO:0000256" key="10">
    <source>
        <dbReference type="ARBA" id="ARBA00022984"/>
    </source>
</evidence>
<keyword evidence="10" id="KW-0573">Peptidoglycan synthesis</keyword>
<keyword evidence="6" id="KW-0645">Protease</keyword>
<organism evidence="16 17">
    <name type="scientific">Leptothrix discophora</name>
    <dbReference type="NCBI Taxonomy" id="89"/>
    <lineage>
        <taxon>Bacteria</taxon>
        <taxon>Pseudomonadati</taxon>
        <taxon>Pseudomonadota</taxon>
        <taxon>Betaproteobacteria</taxon>
        <taxon>Burkholderiales</taxon>
        <taxon>Sphaerotilaceae</taxon>
        <taxon>Leptothrix</taxon>
    </lineage>
</organism>
<dbReference type="PRINTS" id="PR00725">
    <property type="entry name" value="DADACBPTASE1"/>
</dbReference>
<keyword evidence="8 16" id="KW-0378">Hydrolase</keyword>
<gene>
    <name evidence="16" type="ORF">Q8X39_14305</name>
</gene>
<evidence type="ECO:0000313" key="16">
    <source>
        <dbReference type="EMBL" id="MDP4301812.1"/>
    </source>
</evidence>
<evidence type="ECO:0000313" key="17">
    <source>
        <dbReference type="Proteomes" id="UP001235760"/>
    </source>
</evidence>
<feature type="chain" id="PRO_5046194781" description="serine-type D-Ala-D-Ala carboxypeptidase" evidence="14">
    <location>
        <begin position="37"/>
        <end position="397"/>
    </location>
</feature>
<feature type="domain" description="Peptidase S11 D-Ala-D-Ala carboxypeptidase A C-terminal" evidence="15">
    <location>
        <begin position="291"/>
        <end position="381"/>
    </location>
</feature>
<dbReference type="GO" id="GO:0004180">
    <property type="term" value="F:carboxypeptidase activity"/>
    <property type="evidence" value="ECO:0007669"/>
    <property type="project" value="UniProtKB-KW"/>
</dbReference>
<evidence type="ECO:0000256" key="11">
    <source>
        <dbReference type="ARBA" id="ARBA00023316"/>
    </source>
</evidence>
<dbReference type="InterPro" id="IPR012907">
    <property type="entry name" value="Peptidase_S11_C"/>
</dbReference>
<evidence type="ECO:0000256" key="7">
    <source>
        <dbReference type="ARBA" id="ARBA00022729"/>
    </source>
</evidence>
<evidence type="ECO:0000256" key="1">
    <source>
        <dbReference type="ARBA" id="ARBA00003217"/>
    </source>
</evidence>
<evidence type="ECO:0000256" key="12">
    <source>
        <dbReference type="ARBA" id="ARBA00034000"/>
    </source>
</evidence>
<feature type="signal peptide" evidence="14">
    <location>
        <begin position="1"/>
        <end position="36"/>
    </location>
</feature>
<evidence type="ECO:0000256" key="4">
    <source>
        <dbReference type="ARBA" id="ARBA00012448"/>
    </source>
</evidence>
<dbReference type="Pfam" id="PF07943">
    <property type="entry name" value="PBP5_C"/>
    <property type="match status" value="1"/>
</dbReference>
<proteinExistence type="inferred from homology"/>
<evidence type="ECO:0000256" key="6">
    <source>
        <dbReference type="ARBA" id="ARBA00022670"/>
    </source>
</evidence>